<dbReference type="AlphaFoldDB" id="A0A5N7AE13"/>
<evidence type="ECO:0000313" key="1">
    <source>
        <dbReference type="EMBL" id="KAE8367903.1"/>
    </source>
</evidence>
<gene>
    <name evidence="1" type="ORF">BDV27DRAFT_154524</name>
</gene>
<name>A0A5N7AE13_9EURO</name>
<accession>A0A5N7AE13</accession>
<proteinExistence type="predicted"/>
<sequence>MAESIMHFNASLFSQYPDFLDHLTRSIGDAKPDLFLLYEGLQPTWVESAWSFLETQHEGLSIRKTFNSKVGVFTLHLMPAYLHDSIQPWHAQCQMDWYLNGMITLDESLDLHAYTGTTLKFREGPYCGSRKEPDVFIQSIFVKIPTLVMECGWWESSPALENDVNLLLVGGNEAVKRVFIVKWTKHPDDYHVSGFIKVFKLDRNGMPIQEGPIHTIFPAPSNSQDQRISIRRKDFFAGSPYANINPNGMLDYPIDPLRKIAALNLDRMGLTPST</sequence>
<dbReference type="GeneID" id="43656421"/>
<dbReference type="OrthoDB" id="76567at2759"/>
<dbReference type="RefSeq" id="XP_031930984.1">
    <property type="nucleotide sequence ID" value="XM_032071975.1"/>
</dbReference>
<keyword evidence="2" id="KW-1185">Reference proteome</keyword>
<organism evidence="1 2">
    <name type="scientific">Aspergillus caelatus</name>
    <dbReference type="NCBI Taxonomy" id="61420"/>
    <lineage>
        <taxon>Eukaryota</taxon>
        <taxon>Fungi</taxon>
        <taxon>Dikarya</taxon>
        <taxon>Ascomycota</taxon>
        <taxon>Pezizomycotina</taxon>
        <taxon>Eurotiomycetes</taxon>
        <taxon>Eurotiomycetidae</taxon>
        <taxon>Eurotiales</taxon>
        <taxon>Aspergillaceae</taxon>
        <taxon>Aspergillus</taxon>
        <taxon>Aspergillus subgen. Circumdati</taxon>
    </lineage>
</organism>
<dbReference type="Proteomes" id="UP000326268">
    <property type="component" value="Unassembled WGS sequence"/>
</dbReference>
<reference evidence="1 2" key="1">
    <citation type="submission" date="2019-04" db="EMBL/GenBank/DDBJ databases">
        <title>Friends and foes A comparative genomics studyof 23 Aspergillus species from section Flavi.</title>
        <authorList>
            <consortium name="DOE Joint Genome Institute"/>
            <person name="Kjaerbolling I."/>
            <person name="Vesth T."/>
            <person name="Frisvad J.C."/>
            <person name="Nybo J.L."/>
            <person name="Theobald S."/>
            <person name="Kildgaard S."/>
            <person name="Isbrandt T."/>
            <person name="Kuo A."/>
            <person name="Sato A."/>
            <person name="Lyhne E.K."/>
            <person name="Kogle M.E."/>
            <person name="Wiebenga A."/>
            <person name="Kun R.S."/>
            <person name="Lubbers R.J."/>
            <person name="Makela M.R."/>
            <person name="Barry K."/>
            <person name="Chovatia M."/>
            <person name="Clum A."/>
            <person name="Daum C."/>
            <person name="Haridas S."/>
            <person name="He G."/>
            <person name="LaButti K."/>
            <person name="Lipzen A."/>
            <person name="Mondo S."/>
            <person name="Riley R."/>
            <person name="Salamov A."/>
            <person name="Simmons B.A."/>
            <person name="Magnuson J.K."/>
            <person name="Henrissat B."/>
            <person name="Mortensen U.H."/>
            <person name="Larsen T.O."/>
            <person name="Devries R.P."/>
            <person name="Grigoriev I.V."/>
            <person name="Machida M."/>
            <person name="Baker S.E."/>
            <person name="Andersen M.R."/>
        </authorList>
    </citation>
    <scope>NUCLEOTIDE SEQUENCE [LARGE SCALE GENOMIC DNA]</scope>
    <source>
        <strain evidence="1 2">CBS 763.97</strain>
    </source>
</reference>
<protein>
    <submittedName>
        <fullName evidence="1">Uncharacterized protein</fullName>
    </submittedName>
</protein>
<dbReference type="EMBL" id="ML737591">
    <property type="protein sequence ID" value="KAE8367903.1"/>
    <property type="molecule type" value="Genomic_DNA"/>
</dbReference>
<evidence type="ECO:0000313" key="2">
    <source>
        <dbReference type="Proteomes" id="UP000326268"/>
    </source>
</evidence>